<gene>
    <name evidence="1" type="primary">AVEN_274491_1</name>
    <name evidence="1" type="ORF">TNCT_579561</name>
</gene>
<organism evidence="1 2">
    <name type="scientific">Trichonephila clavata</name>
    <name type="common">Joro spider</name>
    <name type="synonym">Nephila clavata</name>
    <dbReference type="NCBI Taxonomy" id="2740835"/>
    <lineage>
        <taxon>Eukaryota</taxon>
        <taxon>Metazoa</taxon>
        <taxon>Ecdysozoa</taxon>
        <taxon>Arthropoda</taxon>
        <taxon>Chelicerata</taxon>
        <taxon>Arachnida</taxon>
        <taxon>Araneae</taxon>
        <taxon>Araneomorphae</taxon>
        <taxon>Entelegynae</taxon>
        <taxon>Araneoidea</taxon>
        <taxon>Nephilidae</taxon>
        <taxon>Trichonephila</taxon>
    </lineage>
</organism>
<sequence>MPQKFLTQIEIENLMKDLDEENFDDSDSEYEDEFENSIFENNEVDLNVSANFDEKVESLFLWKEVEGSKAITVLPFSGKVGLKVDASSFKTENDFFKFMFTDEILSVLVEETNRYAFDVLNLHGHLTKDIMHLHGSQPIKMKF</sequence>
<proteinExistence type="predicted"/>
<accession>A0A8X6KVP4</accession>
<dbReference type="OrthoDB" id="6430552at2759"/>
<reference evidence="1" key="1">
    <citation type="submission" date="2020-07" db="EMBL/GenBank/DDBJ databases">
        <title>Multicomponent nature underlies the extraordinary mechanical properties of spider dragline silk.</title>
        <authorList>
            <person name="Kono N."/>
            <person name="Nakamura H."/>
            <person name="Mori M."/>
            <person name="Yoshida Y."/>
            <person name="Ohtoshi R."/>
            <person name="Malay A.D."/>
            <person name="Moran D.A.P."/>
            <person name="Tomita M."/>
            <person name="Numata K."/>
            <person name="Arakawa K."/>
        </authorList>
    </citation>
    <scope>NUCLEOTIDE SEQUENCE</scope>
</reference>
<dbReference type="EMBL" id="BMAO01033279">
    <property type="protein sequence ID" value="GFQ88295.1"/>
    <property type="molecule type" value="Genomic_DNA"/>
</dbReference>
<dbReference type="AlphaFoldDB" id="A0A8X6KVP4"/>
<dbReference type="Proteomes" id="UP000887116">
    <property type="component" value="Unassembled WGS sequence"/>
</dbReference>
<comment type="caution">
    <text evidence="1">The sequence shown here is derived from an EMBL/GenBank/DDBJ whole genome shotgun (WGS) entry which is preliminary data.</text>
</comment>
<keyword evidence="2" id="KW-1185">Reference proteome</keyword>
<protein>
    <submittedName>
        <fullName evidence="1">DDE_Tnp_1_7 domain-containing protein</fullName>
    </submittedName>
</protein>
<evidence type="ECO:0000313" key="1">
    <source>
        <dbReference type="EMBL" id="GFQ88295.1"/>
    </source>
</evidence>
<name>A0A8X6KVP4_TRICU</name>
<evidence type="ECO:0000313" key="2">
    <source>
        <dbReference type="Proteomes" id="UP000887116"/>
    </source>
</evidence>